<dbReference type="PROSITE" id="PS50293">
    <property type="entry name" value="TPR_REGION"/>
    <property type="match status" value="1"/>
</dbReference>
<keyword evidence="3" id="KW-1185">Reference proteome</keyword>
<proteinExistence type="predicted"/>
<dbReference type="InterPro" id="IPR029058">
    <property type="entry name" value="AB_hydrolase_fold"/>
</dbReference>
<comment type="caution">
    <text evidence="2">The sequence shown here is derived from an EMBL/GenBank/DDBJ whole genome shotgun (WGS) entry which is preliminary data.</text>
</comment>
<dbReference type="EMBL" id="LVEP01000029">
    <property type="protein sequence ID" value="OCB75364.1"/>
    <property type="molecule type" value="Genomic_DNA"/>
</dbReference>
<keyword evidence="1" id="KW-0802">TPR repeat</keyword>
<dbReference type="Proteomes" id="UP000093510">
    <property type="component" value="Unassembled WGS sequence"/>
</dbReference>
<dbReference type="AlphaFoldDB" id="A0A1B9E0B0"/>
<dbReference type="InterPro" id="IPR019734">
    <property type="entry name" value="TPR_rpt"/>
</dbReference>
<dbReference type="OrthoDB" id="1142077at2"/>
<gene>
    <name evidence="2" type="ORF">LPBF_08190</name>
</gene>
<name>A0A1B9E0B0_9FLAO</name>
<dbReference type="GO" id="GO:0016301">
    <property type="term" value="F:kinase activity"/>
    <property type="evidence" value="ECO:0007669"/>
    <property type="project" value="UniProtKB-KW"/>
</dbReference>
<evidence type="ECO:0000313" key="2">
    <source>
        <dbReference type="EMBL" id="OCB75364.1"/>
    </source>
</evidence>
<evidence type="ECO:0000256" key="1">
    <source>
        <dbReference type="PROSITE-ProRule" id="PRU00339"/>
    </source>
</evidence>
<dbReference type="PROSITE" id="PS50005">
    <property type="entry name" value="TPR"/>
    <property type="match status" value="1"/>
</dbReference>
<sequence length="386" mass="44092">MKHLLVLLFFSLSVYSQKNTEAFASTSLNETREISITLPPNYQTNTSKEYPLLVLLDGEYLYDPFYGAISYGTYWDDLPETIIVAIKQGNSDQREKDCGFNPMDGLPTARATAFFNFINYELLPYIDKKYRTAPFRIIAGHDTTAGFLNAFLYKESPIFNAYIALSPELAPETENYVVDKLKNLKQPLFYYQALASGDVNRIKDPVIRLDEKLKKIDSPQLNYKLDQFTASHYAVVLYAIPNALYHIFDVYKPISSVEFSEKIVTLEQGYTDYLVTKYDVITNKLGLKVPVRVNDFKAIEAAILKNKAYGELDQLSQIADKNYPKAMLARYELGLMYEKMGELKKAAKKYQSASQLDPIGGLTKDMMINKYYDLINQKESNGKDKN</sequence>
<dbReference type="RefSeq" id="WP_066334912.1">
    <property type="nucleotide sequence ID" value="NZ_CP017688.1"/>
</dbReference>
<dbReference type="SUPFAM" id="SSF53474">
    <property type="entry name" value="alpha/beta-Hydrolases"/>
    <property type="match status" value="1"/>
</dbReference>
<reference evidence="2 3" key="1">
    <citation type="submission" date="2016-03" db="EMBL/GenBank/DDBJ databases">
        <authorList>
            <person name="Ploux O."/>
        </authorList>
    </citation>
    <scope>NUCLEOTIDE SEQUENCE [LARGE SCALE GENOMIC DNA]</scope>
    <source>
        <strain evidence="2 3">LPB0076</strain>
    </source>
</reference>
<protein>
    <submittedName>
        <fullName evidence="2">Histidine kinase</fullName>
    </submittedName>
</protein>
<dbReference type="Gene3D" id="3.40.50.1820">
    <property type="entry name" value="alpha/beta hydrolase"/>
    <property type="match status" value="1"/>
</dbReference>
<dbReference type="InterPro" id="IPR050583">
    <property type="entry name" value="Mycobacterial_A85_antigen"/>
</dbReference>
<keyword evidence="2" id="KW-0808">Transferase</keyword>
<dbReference type="PANTHER" id="PTHR48098:SF6">
    <property type="entry name" value="FERRI-BACILLIBACTIN ESTERASE BESA"/>
    <property type="match status" value="1"/>
</dbReference>
<feature type="repeat" description="TPR" evidence="1">
    <location>
        <begin position="327"/>
        <end position="360"/>
    </location>
</feature>
<dbReference type="STRING" id="1763534.GCA_001831475_00553"/>
<organism evidence="2 3">
    <name type="scientific">Flavobacterium crassostreae</name>
    <dbReference type="NCBI Taxonomy" id="1763534"/>
    <lineage>
        <taxon>Bacteria</taxon>
        <taxon>Pseudomonadati</taxon>
        <taxon>Bacteroidota</taxon>
        <taxon>Flavobacteriia</taxon>
        <taxon>Flavobacteriales</taxon>
        <taxon>Flavobacteriaceae</taxon>
        <taxon>Flavobacterium</taxon>
    </lineage>
</organism>
<dbReference type="PANTHER" id="PTHR48098">
    <property type="entry name" value="ENTEROCHELIN ESTERASE-RELATED"/>
    <property type="match status" value="1"/>
</dbReference>
<evidence type="ECO:0000313" key="3">
    <source>
        <dbReference type="Proteomes" id="UP000093510"/>
    </source>
</evidence>
<keyword evidence="2" id="KW-0418">Kinase</keyword>
<dbReference type="InterPro" id="IPR000801">
    <property type="entry name" value="Esterase-like"/>
</dbReference>
<dbReference type="InterPro" id="IPR011990">
    <property type="entry name" value="TPR-like_helical_dom_sf"/>
</dbReference>
<dbReference type="Gene3D" id="1.25.40.10">
    <property type="entry name" value="Tetratricopeptide repeat domain"/>
    <property type="match status" value="1"/>
</dbReference>
<dbReference type="Pfam" id="PF00756">
    <property type="entry name" value="Esterase"/>
    <property type="match status" value="1"/>
</dbReference>
<accession>A0A1B9E0B0</accession>